<name>A0A7X0DDQ8_9HYPH</name>
<sequence>MRLPFLFFMLFLLGCILSIVLLDRFGSVRMQDSLIEAVRPDRNPLLPPPSRS</sequence>
<gene>
    <name evidence="1" type="ORF">HNQ75_002948</name>
</gene>
<dbReference type="Proteomes" id="UP000535501">
    <property type="component" value="Unassembled WGS sequence"/>
</dbReference>
<accession>A0A7X0DDQ8</accession>
<evidence type="ECO:0000313" key="1">
    <source>
        <dbReference type="EMBL" id="MBB6180965.1"/>
    </source>
</evidence>
<keyword evidence="2" id="KW-1185">Reference proteome</keyword>
<organism evidence="1 2">
    <name type="scientific">Pseudorhizobium flavum</name>
    <dbReference type="NCBI Taxonomy" id="1335061"/>
    <lineage>
        <taxon>Bacteria</taxon>
        <taxon>Pseudomonadati</taxon>
        <taxon>Pseudomonadota</taxon>
        <taxon>Alphaproteobacteria</taxon>
        <taxon>Hyphomicrobiales</taxon>
        <taxon>Rhizobiaceae</taxon>
        <taxon>Rhizobium/Agrobacterium group</taxon>
        <taxon>Pseudorhizobium</taxon>
    </lineage>
</organism>
<dbReference type="EMBL" id="JACHEJ010000007">
    <property type="protein sequence ID" value="MBB6180965.1"/>
    <property type="molecule type" value="Genomic_DNA"/>
</dbReference>
<dbReference type="AlphaFoldDB" id="A0A7X0DDQ8"/>
<dbReference type="RefSeq" id="WP_156157122.1">
    <property type="nucleotide sequence ID" value="NZ_JACHEJ010000007.1"/>
</dbReference>
<comment type="caution">
    <text evidence="1">The sequence shown here is derived from an EMBL/GenBank/DDBJ whole genome shotgun (WGS) entry which is preliminary data.</text>
</comment>
<protein>
    <submittedName>
        <fullName evidence="1">Uncharacterized protein</fullName>
    </submittedName>
</protein>
<evidence type="ECO:0000313" key="2">
    <source>
        <dbReference type="Proteomes" id="UP000535501"/>
    </source>
</evidence>
<proteinExistence type="predicted"/>
<dbReference type="PROSITE" id="PS51257">
    <property type="entry name" value="PROKAR_LIPOPROTEIN"/>
    <property type="match status" value="1"/>
</dbReference>
<reference evidence="1 2" key="1">
    <citation type="submission" date="2020-08" db="EMBL/GenBank/DDBJ databases">
        <title>Genomic Encyclopedia of Type Strains, Phase IV (KMG-IV): sequencing the most valuable type-strain genomes for metagenomic binning, comparative biology and taxonomic classification.</title>
        <authorList>
            <person name="Goeker M."/>
        </authorList>
    </citation>
    <scope>NUCLEOTIDE SEQUENCE [LARGE SCALE GENOMIC DNA]</scope>
    <source>
        <strain evidence="1 2">DSM 102134</strain>
    </source>
</reference>